<feature type="domain" description="Sushi" evidence="25">
    <location>
        <begin position="706"/>
        <end position="768"/>
    </location>
</feature>
<reference evidence="29" key="3">
    <citation type="submission" date="2025-04" db="UniProtKB">
        <authorList>
            <consortium name="RefSeq"/>
        </authorList>
    </citation>
    <scope>IDENTIFICATION</scope>
</reference>
<organism evidence="27">
    <name type="scientific">Xenopus laevis</name>
    <name type="common">African clawed frog</name>
    <dbReference type="NCBI Taxonomy" id="8355"/>
    <lineage>
        <taxon>Eukaryota</taxon>
        <taxon>Metazoa</taxon>
        <taxon>Chordata</taxon>
        <taxon>Craniata</taxon>
        <taxon>Vertebrata</taxon>
        <taxon>Euteleostomi</taxon>
        <taxon>Amphibia</taxon>
        <taxon>Batrachia</taxon>
        <taxon>Anura</taxon>
        <taxon>Pipoidea</taxon>
        <taxon>Pipidae</taxon>
        <taxon>Xenopodinae</taxon>
        <taxon>Xenopus</taxon>
        <taxon>Xenopus</taxon>
    </lineage>
</organism>
<dbReference type="PROSITE" id="PS50068">
    <property type="entry name" value="LDLRA_2"/>
    <property type="match status" value="1"/>
</dbReference>
<evidence type="ECO:0000256" key="9">
    <source>
        <dbReference type="ARBA" id="ARBA00022659"/>
    </source>
</evidence>
<dbReference type="OrthoDB" id="9867095at2759"/>
<dbReference type="PRINTS" id="PR00764">
    <property type="entry name" value="COMPLEMENTC9"/>
</dbReference>
<dbReference type="Gene3D" id="4.10.400.10">
    <property type="entry name" value="Low-density Lipoprotein Receptor"/>
    <property type="match status" value="1"/>
</dbReference>
<feature type="domain" description="MACPF" evidence="26">
    <location>
        <begin position="175"/>
        <end position="526"/>
    </location>
</feature>
<feature type="signal peptide" evidence="24">
    <location>
        <begin position="1"/>
        <end position="21"/>
    </location>
</feature>
<evidence type="ECO:0000256" key="12">
    <source>
        <dbReference type="ARBA" id="ARBA00022737"/>
    </source>
</evidence>
<dbReference type="InterPro" id="IPR035976">
    <property type="entry name" value="Sushi/SCR/CCP_sf"/>
</dbReference>
<dbReference type="Bgee" id="432346">
    <property type="expression patterns" value="Expressed in liver and 3 other cell types or tissues"/>
</dbReference>
<dbReference type="SUPFAM" id="SSF82895">
    <property type="entry name" value="TSP-1 type 1 repeat"/>
    <property type="match status" value="3"/>
</dbReference>
<dbReference type="Pfam" id="PF00057">
    <property type="entry name" value="Ldl_recept_a"/>
    <property type="match status" value="1"/>
</dbReference>
<keyword evidence="20" id="KW-1053">Target membrane</keyword>
<evidence type="ECO:0000256" key="20">
    <source>
        <dbReference type="ARBA" id="ARBA00023298"/>
    </source>
</evidence>
<keyword evidence="5" id="KW-0964">Secreted</keyword>
<dbReference type="PROSITE" id="PS50092">
    <property type="entry name" value="TSP1"/>
    <property type="match status" value="3"/>
</dbReference>
<evidence type="ECO:0000256" key="1">
    <source>
        <dbReference type="ARBA" id="ARBA00004276"/>
    </source>
</evidence>
<evidence type="ECO:0000313" key="29">
    <source>
        <dbReference type="RefSeq" id="NP_001085248.1"/>
    </source>
</evidence>
<dbReference type="InterPro" id="IPR002172">
    <property type="entry name" value="LDrepeatLR_classA_rpt"/>
</dbReference>
<feature type="disulfide bond" evidence="22">
    <location>
        <begin position="676"/>
        <end position="703"/>
    </location>
</feature>
<dbReference type="GO" id="GO:0045087">
    <property type="term" value="P:innate immune response"/>
    <property type="evidence" value="ECO:0007669"/>
    <property type="project" value="UniProtKB-KW"/>
</dbReference>
<dbReference type="InterPro" id="IPR000884">
    <property type="entry name" value="TSP1_rpt"/>
</dbReference>
<dbReference type="InterPro" id="IPR036383">
    <property type="entry name" value="TSP1_rpt_sf"/>
</dbReference>
<name>Q6IR82_XENLA</name>
<feature type="disulfide bond" evidence="21">
    <location>
        <begin position="158"/>
        <end position="173"/>
    </location>
</feature>
<dbReference type="GO" id="GO:0044218">
    <property type="term" value="C:other organism cell membrane"/>
    <property type="evidence" value="ECO:0007669"/>
    <property type="project" value="UniProtKB-KW"/>
</dbReference>
<keyword evidence="14" id="KW-0391">Immunity</keyword>
<dbReference type="AlphaFoldDB" id="Q6IR82"/>
<evidence type="ECO:0000256" key="18">
    <source>
        <dbReference type="ARBA" id="ARBA00023157"/>
    </source>
</evidence>
<dbReference type="Gene3D" id="2.10.70.10">
    <property type="entry name" value="Complement Module, domain 1"/>
    <property type="match status" value="2"/>
</dbReference>
<dbReference type="Pfam" id="PF00090">
    <property type="entry name" value="TSP_1"/>
    <property type="match status" value="3"/>
</dbReference>
<evidence type="ECO:0000256" key="24">
    <source>
        <dbReference type="SAM" id="SignalP"/>
    </source>
</evidence>
<dbReference type="CDD" id="cd00112">
    <property type="entry name" value="LDLa"/>
    <property type="match status" value="1"/>
</dbReference>
<evidence type="ECO:0000256" key="10">
    <source>
        <dbReference type="ARBA" id="ARBA00022692"/>
    </source>
</evidence>
<evidence type="ECO:0000256" key="2">
    <source>
        <dbReference type="ARBA" id="ARBA00004613"/>
    </source>
</evidence>
<dbReference type="Gene3D" id="3.30.60.30">
    <property type="match status" value="2"/>
</dbReference>
<dbReference type="FunFam" id="2.20.100.10:FF:000002">
    <property type="entry name" value="Unc-5 netrin receptor C"/>
    <property type="match status" value="1"/>
</dbReference>
<dbReference type="PROSITE" id="PS01209">
    <property type="entry name" value="LDLRA_1"/>
    <property type="match status" value="1"/>
</dbReference>
<evidence type="ECO:0000313" key="30">
    <source>
        <dbReference type="Xenbase" id="XB-GENE-5961456"/>
    </source>
</evidence>
<reference evidence="27" key="2">
    <citation type="submission" date="2004-05" db="EMBL/GenBank/DDBJ databases">
        <authorList>
            <consortium name="NIH - Xenopus Gene Collection (XGC) project"/>
        </authorList>
    </citation>
    <scope>NUCLEOTIDE SEQUENCE [LARGE SCALE MRNA]</scope>
    <source>
        <tissue evidence="27">Liver</tissue>
    </source>
</reference>
<keyword evidence="17" id="KW-0472">Membrane</keyword>
<dbReference type="Proteomes" id="UP000186698">
    <property type="component" value="Chromosome 1L"/>
</dbReference>
<feature type="region of interest" description="Disordered" evidence="23">
    <location>
        <begin position="632"/>
        <end position="655"/>
    </location>
</feature>
<feature type="domain" description="Sushi" evidence="25">
    <location>
        <begin position="646"/>
        <end position="705"/>
    </location>
</feature>
<dbReference type="InterPro" id="IPR020864">
    <property type="entry name" value="MACPF"/>
</dbReference>
<evidence type="ECO:0000313" key="27">
    <source>
        <dbReference type="EMBL" id="AAH71018.1"/>
    </source>
</evidence>
<dbReference type="Xenbase" id="XB-GENE-5961456">
    <property type="gene designation" value="c6.L"/>
</dbReference>
<dbReference type="PROSITE" id="PS00279">
    <property type="entry name" value="MACPF_1"/>
    <property type="match status" value="1"/>
</dbReference>
<keyword evidence="28" id="KW-1185">Reference proteome</keyword>
<keyword evidence="16" id="KW-0473">Membrane attack complex</keyword>
<evidence type="ECO:0000256" key="5">
    <source>
        <dbReference type="ARBA" id="ARBA00022525"/>
    </source>
</evidence>
<dbReference type="PROSITE" id="PS51412">
    <property type="entry name" value="MACPF_2"/>
    <property type="match status" value="1"/>
</dbReference>
<keyword evidence="18 22" id="KW-1015">Disulfide bond</keyword>
<dbReference type="Pfam" id="PF21195">
    <property type="entry name" value="EGF_C8A_B_C6"/>
    <property type="match status" value="1"/>
</dbReference>
<evidence type="ECO:0000256" key="15">
    <source>
        <dbReference type="ARBA" id="ARBA00022875"/>
    </source>
</evidence>
<dbReference type="InterPro" id="IPR003884">
    <property type="entry name" value="FacI_MAC"/>
</dbReference>
<evidence type="ECO:0000256" key="21">
    <source>
        <dbReference type="PROSITE-ProRule" id="PRU00124"/>
    </source>
</evidence>
<keyword evidence="13" id="KW-0204">Cytolysis</keyword>
<dbReference type="RefSeq" id="NP_001085248.1">
    <property type="nucleotide sequence ID" value="NM_001091779.1"/>
</dbReference>
<dbReference type="SMART" id="SM00192">
    <property type="entry name" value="LDLa"/>
    <property type="match status" value="1"/>
</dbReference>
<keyword evidence="4" id="KW-1134">Transmembrane beta strand</keyword>
<dbReference type="SUPFAM" id="SSF57535">
    <property type="entry name" value="Complement control module/SCR domain"/>
    <property type="match status" value="2"/>
</dbReference>
<dbReference type="InterPro" id="IPR048828">
    <property type="entry name" value="C6_KAZAL"/>
</dbReference>
<dbReference type="GO" id="GO:0005579">
    <property type="term" value="C:membrane attack complex"/>
    <property type="evidence" value="ECO:0007669"/>
    <property type="project" value="UniProtKB-KW"/>
</dbReference>
<evidence type="ECO:0000256" key="23">
    <source>
        <dbReference type="SAM" id="MobiDB-lite"/>
    </source>
</evidence>
<keyword evidence="8" id="KW-0399">Innate immunity</keyword>
<dbReference type="GO" id="GO:0006958">
    <property type="term" value="P:complement activation, classical pathway"/>
    <property type="evidence" value="ECO:0007669"/>
    <property type="project" value="UniProtKB-KW"/>
</dbReference>
<reference evidence="29" key="1">
    <citation type="journal article" date="2002" name="Dev. Dyn.">
        <title>Genetic and genomic tools for Xenopus research: The NIH Xenopus initiative.</title>
        <authorList>
            <person name="Klein S.L."/>
            <person name="Strausberg R.L."/>
            <person name="Wagner L."/>
            <person name="Pontius J."/>
            <person name="Clifton S.W."/>
            <person name="Richardson P."/>
        </authorList>
    </citation>
    <scope>NUCLEOTIDE SEQUENCE</scope>
</reference>
<gene>
    <name evidence="30" type="primary">c6.L</name>
    <name evidence="29" type="synonym">c6</name>
    <name evidence="29" type="synonym">c6.1</name>
    <name evidence="29" type="synonym">c6.1.L</name>
    <name evidence="27" type="synonym">MGC82168</name>
</gene>
<evidence type="ECO:0000256" key="17">
    <source>
        <dbReference type="ARBA" id="ARBA00023136"/>
    </source>
</evidence>
<keyword evidence="9 22" id="KW-0768">Sushi</keyword>
<dbReference type="PROSITE" id="PS50923">
    <property type="entry name" value="SUSHI"/>
    <property type="match status" value="2"/>
</dbReference>
<dbReference type="InterPro" id="IPR000436">
    <property type="entry name" value="Sushi_SCR_CCP_dom"/>
</dbReference>
<dbReference type="SMART" id="SM00209">
    <property type="entry name" value="TSP1"/>
    <property type="match status" value="3"/>
</dbReference>
<dbReference type="InterPro" id="IPR036055">
    <property type="entry name" value="LDL_receptor-like_sf"/>
</dbReference>
<dbReference type="Pfam" id="PF21288">
    <property type="entry name" value="Kazal_C6"/>
    <property type="match status" value="1"/>
</dbReference>
<evidence type="ECO:0000256" key="19">
    <source>
        <dbReference type="ARBA" id="ARBA00023180"/>
    </source>
</evidence>
<keyword evidence="15" id="KW-0180">Complement pathway</keyword>
<evidence type="ECO:0000256" key="14">
    <source>
        <dbReference type="ARBA" id="ARBA00022859"/>
    </source>
</evidence>
<accession>Q6IR82</accession>
<evidence type="ECO:0000256" key="3">
    <source>
        <dbReference type="ARBA" id="ARBA00009214"/>
    </source>
</evidence>
<dbReference type="GO" id="GO:0031640">
    <property type="term" value="P:killing of cells of another organism"/>
    <property type="evidence" value="ECO:0007669"/>
    <property type="project" value="UniProtKB-KW"/>
</dbReference>
<sequence length="935" mass="105544">MGSHLHIVSFLIALLAGEALSCFCDHYPWTSWSSCSKTCDHGTQSRSRTMSYDDYYWKHNCGALCTIHETRSCNEQACPINCVLGDYGPWSDCDPCLKKQFRMRALERPSQFGGESCTGTLVDSRKCVPSKLCKLEQLDCKKKFKCVTGRCIPLNLRCNGDNDCGDNSDERGCRKKTEVQRRFEHLPGVLLMGNGFNYLSGESRGEVLDNSFFGGKMDIVSGNGTAQNRKLYRLPMNIDTFAFNLTYELDDTISATLHKSLIPFSDENKRHGLSVGRWSGSSGIPWLWHTGTSTKSWASSSFREAITATRQKSSKFIRINKLILVSDFTMKKDNLWLSDVFLKALNHLPLEYNYPLYSRIFDDFGTHYITEGSMGGSYDVLFQYSTENVQSSGLTDQEMAHCVFEEIRTRRFFFFVKTTHRTTCTTNKMTERYSGSFLQSSEKSISFIKGGRAEFAAKLAWQKEGASPDEKAYKDWVASTVDNPDLINYKLAPILDLITGIPCAVTKRRNLQKAFATYLEKFDPCVCAPCPNNGRVYLSGTECLCLCQPGTYGDNCEKKAPDYNSVVVDGAWGCWTVWSSCDGAYTKKRTRQCNNPYPRNGGKPCEGEATQEEDCSISLFEDTGALCINDEEDKKEVDQEEPERDSGCPKPELPENAYSLNDKKWYSVAEQVEIQCVSGYELSGYQFLRCLPDGTWRQEDVECIRTACSRPEASENINIIQYKTEYKIGESIEIRCPSGFITSGQWKYTCGRNLEWDPPIMGQLSCVEEPHKVIQGNCNPGQKQMGSECECMSPETDCGRYPEDLCIFDTVTKDSVSMSRCKFLAENCLSTDQMHFLERGPCHNNKLDWYRTRMSLASNSTKKERCGDDFCYDWEECSGSECSCILPRQCPTNSDQMFCAKVGSTRMRRSISLCSLASIKCANMKVEVLHNGACN</sequence>
<evidence type="ECO:0000259" key="25">
    <source>
        <dbReference type="PROSITE" id="PS50923"/>
    </source>
</evidence>
<evidence type="ECO:0000313" key="28">
    <source>
        <dbReference type="Proteomes" id="UP000186698"/>
    </source>
</evidence>
<dbReference type="PANTHER" id="PTHR45742:SF9">
    <property type="entry name" value="COMPLEMENT C6, GENE 2"/>
    <property type="match status" value="1"/>
</dbReference>
<dbReference type="InterPro" id="IPR023415">
    <property type="entry name" value="LDLR_class-A_CS"/>
</dbReference>
<dbReference type="PANTHER" id="PTHR45742">
    <property type="entry name" value="COMPLEMENT COMPONENT C6"/>
    <property type="match status" value="1"/>
</dbReference>
<evidence type="ECO:0000256" key="4">
    <source>
        <dbReference type="ARBA" id="ARBA00022452"/>
    </source>
</evidence>
<evidence type="ECO:0000256" key="6">
    <source>
        <dbReference type="ARBA" id="ARBA00022536"/>
    </source>
</evidence>
<keyword evidence="7" id="KW-1052">Target cell membrane</keyword>
<evidence type="ECO:0000256" key="22">
    <source>
        <dbReference type="PROSITE-ProRule" id="PRU00302"/>
    </source>
</evidence>
<evidence type="ECO:0000256" key="13">
    <source>
        <dbReference type="ARBA" id="ARBA00022852"/>
    </source>
</evidence>
<dbReference type="Pfam" id="PF01823">
    <property type="entry name" value="MACPF"/>
    <property type="match status" value="1"/>
</dbReference>
<protein>
    <submittedName>
        <fullName evidence="29">Complement C6, gene 1 L homeolog precursor</fullName>
    </submittedName>
    <submittedName>
        <fullName evidence="27">MGC82168 protein</fullName>
    </submittedName>
</protein>
<keyword evidence="11 24" id="KW-0732">Signal</keyword>
<evidence type="ECO:0000256" key="16">
    <source>
        <dbReference type="ARBA" id="ARBA00023058"/>
    </source>
</evidence>
<dbReference type="EMBL" id="BC071018">
    <property type="protein sequence ID" value="AAH71018.1"/>
    <property type="molecule type" value="mRNA"/>
</dbReference>
<dbReference type="SUPFAM" id="SSF57424">
    <property type="entry name" value="LDL receptor-like module"/>
    <property type="match status" value="1"/>
</dbReference>
<comment type="subcellular location">
    <subcellularLocation>
        <location evidence="2">Secreted</location>
    </subcellularLocation>
    <subcellularLocation>
        <location evidence="1">Target cell membrane</location>
        <topology evidence="1">Multi-pass membrane protein</topology>
    </subcellularLocation>
</comment>
<dbReference type="SMART" id="SM00057">
    <property type="entry name" value="FIMAC"/>
    <property type="match status" value="2"/>
</dbReference>
<keyword evidence="6" id="KW-0245">EGF-like domain</keyword>
<dbReference type="FunFam" id="4.10.400.10:FF:000065">
    <property type="entry name" value="Transmembrane protease serine 7"/>
    <property type="match status" value="1"/>
</dbReference>
<dbReference type="InterPro" id="IPR001862">
    <property type="entry name" value="MAC_perforin"/>
</dbReference>
<dbReference type="KEGG" id="xla:432346"/>
<dbReference type="CTD" id="432346"/>
<dbReference type="Pfam" id="PF00084">
    <property type="entry name" value="Sushi"/>
    <property type="match status" value="2"/>
</dbReference>
<dbReference type="InterPro" id="IPR020863">
    <property type="entry name" value="MACPF_CS"/>
</dbReference>
<dbReference type="SMART" id="SM00032">
    <property type="entry name" value="CCP"/>
    <property type="match status" value="2"/>
</dbReference>
<evidence type="ECO:0000256" key="11">
    <source>
        <dbReference type="ARBA" id="ARBA00022729"/>
    </source>
</evidence>
<feature type="chain" id="PRO_5033206778" evidence="24 29">
    <location>
        <begin position="22"/>
        <end position="935"/>
    </location>
</feature>
<dbReference type="GO" id="GO:0005576">
    <property type="term" value="C:extracellular region"/>
    <property type="evidence" value="ECO:0007669"/>
    <property type="project" value="UniProtKB-SubCell"/>
</dbReference>
<feature type="disulfide bond" evidence="21">
    <location>
        <begin position="146"/>
        <end position="164"/>
    </location>
</feature>
<dbReference type="SMART" id="SM00457">
    <property type="entry name" value="MACPF"/>
    <property type="match status" value="1"/>
</dbReference>
<comment type="similarity">
    <text evidence="3">Belongs to the complement C6/C7/C8/C9 family.</text>
</comment>
<proteinExistence type="evidence at transcript level"/>
<dbReference type="GeneID" id="432346"/>
<dbReference type="InterPro" id="IPR048831">
    <property type="entry name" value="C8A_B_C6_EGF-like"/>
</dbReference>
<keyword evidence="19" id="KW-0325">Glycoprotein</keyword>
<dbReference type="AGR" id="Xenbase:XB-GENE-5961456"/>
<evidence type="ECO:0000256" key="8">
    <source>
        <dbReference type="ARBA" id="ARBA00022588"/>
    </source>
</evidence>
<dbReference type="Gene3D" id="2.20.100.10">
    <property type="entry name" value="Thrombospondin type-1 (TSP1) repeat"/>
    <property type="match status" value="3"/>
</dbReference>
<keyword evidence="12" id="KW-0677">Repeat</keyword>
<keyword evidence="10" id="KW-0812">Transmembrane</keyword>
<comment type="caution">
    <text evidence="22">Lacks conserved residue(s) required for the propagation of feature annotation.</text>
</comment>
<dbReference type="CDD" id="cd00033">
    <property type="entry name" value="CCP"/>
    <property type="match status" value="2"/>
</dbReference>
<evidence type="ECO:0000259" key="26">
    <source>
        <dbReference type="PROSITE" id="PS51412"/>
    </source>
</evidence>
<evidence type="ECO:0000256" key="7">
    <source>
        <dbReference type="ARBA" id="ARBA00022537"/>
    </source>
</evidence>